<name>A0A8J6ISQ7_9ALTE</name>
<evidence type="ECO:0000313" key="12">
    <source>
        <dbReference type="Proteomes" id="UP000601768"/>
    </source>
</evidence>
<accession>A0A8J6ISQ7</accession>
<comment type="caution">
    <text evidence="11">The sequence shown here is derived from an EMBL/GenBank/DDBJ whole genome shotgun (WGS) entry which is preliminary data.</text>
</comment>
<evidence type="ECO:0000256" key="8">
    <source>
        <dbReference type="ARBA" id="ARBA00041975"/>
    </source>
</evidence>
<dbReference type="InterPro" id="IPR006145">
    <property type="entry name" value="PsdUridine_synth_RsuA/RluA"/>
</dbReference>
<dbReference type="GO" id="GO:0160149">
    <property type="term" value="F:tRNA pseudouridine(65) synthase activity"/>
    <property type="evidence" value="ECO:0007669"/>
    <property type="project" value="UniProtKB-EC"/>
</dbReference>
<comment type="catalytic activity">
    <reaction evidence="3">
        <text>uridine(65) in tRNA = pseudouridine(65) in tRNA</text>
        <dbReference type="Rhea" id="RHEA:42536"/>
        <dbReference type="Rhea" id="RHEA-COMP:10103"/>
        <dbReference type="Rhea" id="RHEA-COMP:10104"/>
        <dbReference type="ChEBI" id="CHEBI:65314"/>
        <dbReference type="ChEBI" id="CHEBI:65315"/>
        <dbReference type="EC" id="5.4.99.26"/>
    </reaction>
</comment>
<dbReference type="GO" id="GO:0000455">
    <property type="term" value="P:enzyme-directed rRNA pseudouridine synthesis"/>
    <property type="evidence" value="ECO:0007669"/>
    <property type="project" value="TreeGrafter"/>
</dbReference>
<evidence type="ECO:0000256" key="2">
    <source>
        <dbReference type="ARBA" id="ARBA00023235"/>
    </source>
</evidence>
<dbReference type="InterPro" id="IPR020103">
    <property type="entry name" value="PsdUridine_synth_cat_dom_sf"/>
</dbReference>
<dbReference type="Pfam" id="PF00849">
    <property type="entry name" value="PseudoU_synth_2"/>
    <property type="match status" value="1"/>
</dbReference>
<organism evidence="11 12">
    <name type="scientific">Neptunicella marina</name>
    <dbReference type="NCBI Taxonomy" id="2125989"/>
    <lineage>
        <taxon>Bacteria</taxon>
        <taxon>Pseudomonadati</taxon>
        <taxon>Pseudomonadota</taxon>
        <taxon>Gammaproteobacteria</taxon>
        <taxon>Alteromonadales</taxon>
        <taxon>Alteromonadaceae</taxon>
        <taxon>Neptunicella</taxon>
    </lineage>
</organism>
<keyword evidence="2 11" id="KW-0413">Isomerase</keyword>
<comment type="function">
    <text evidence="4">Responsible for synthesis of pseudouridine from uracil-65 in transfer RNAs.</text>
</comment>
<reference evidence="11" key="1">
    <citation type="journal article" date="2018" name="Int. J. Syst. Evol. Microbiol.">
        <title>Neptunicella marina gen. nov., sp. nov., isolated from surface seawater.</title>
        <authorList>
            <person name="Liu X."/>
            <person name="Lai Q."/>
            <person name="Du Y."/>
            <person name="Zhang X."/>
            <person name="Liu Z."/>
            <person name="Sun F."/>
            <person name="Shao Z."/>
        </authorList>
    </citation>
    <scope>NUCLEOTIDE SEQUENCE</scope>
    <source>
        <strain evidence="11">S27-2</strain>
    </source>
</reference>
<dbReference type="Gene3D" id="3.30.2350.10">
    <property type="entry name" value="Pseudouridine synthase"/>
    <property type="match status" value="1"/>
</dbReference>
<evidence type="ECO:0000256" key="4">
    <source>
        <dbReference type="ARBA" id="ARBA00037670"/>
    </source>
</evidence>
<reference evidence="11" key="2">
    <citation type="submission" date="2020-08" db="EMBL/GenBank/DDBJ databases">
        <authorList>
            <person name="Lai Q."/>
        </authorList>
    </citation>
    <scope>NUCLEOTIDE SEQUENCE</scope>
    <source>
        <strain evidence="11">S27-2</strain>
    </source>
</reference>
<evidence type="ECO:0000256" key="3">
    <source>
        <dbReference type="ARBA" id="ARBA00036607"/>
    </source>
</evidence>
<dbReference type="PANTHER" id="PTHR21600">
    <property type="entry name" value="MITOCHONDRIAL RNA PSEUDOURIDINE SYNTHASE"/>
    <property type="match status" value="1"/>
</dbReference>
<evidence type="ECO:0000256" key="9">
    <source>
        <dbReference type="ARBA" id="ARBA00043049"/>
    </source>
</evidence>
<feature type="domain" description="Pseudouridine synthase RsuA/RluA-like" evidence="10">
    <location>
        <begin position="11"/>
        <end position="171"/>
    </location>
</feature>
<dbReference type="EC" id="5.4.99.26" evidence="5"/>
<dbReference type="GO" id="GO:0003723">
    <property type="term" value="F:RNA binding"/>
    <property type="evidence" value="ECO:0007669"/>
    <property type="project" value="InterPro"/>
</dbReference>
<dbReference type="AlphaFoldDB" id="A0A8J6ISQ7"/>
<dbReference type="PROSITE" id="PS01129">
    <property type="entry name" value="PSI_RLU"/>
    <property type="match status" value="1"/>
</dbReference>
<proteinExistence type="predicted"/>
<evidence type="ECO:0000256" key="5">
    <source>
        <dbReference type="ARBA" id="ARBA00038943"/>
    </source>
</evidence>
<sequence length="243" mass="27686">MTLPIIFQDQHMVVINKPAGLLVHRSMLDKHATEFAMQMLRDQINQHVFPVHRLDRPTSGLLVFALSSEVASVLTEQFSQQQVQKHYLAIVRGYAPDEGELDYALKEELDKIADKKARQDKEPQQAVTYYKKLAQVELPFAVGRYQTARYSLMALSPKTGRKHQLRRHMAHLRHPIVGDTTHGDGKQNRFIRDQYQTSGLALSCIGLSLLHPVTHEQITLTAPPSEGIQSLCAQWGWQPYTQQ</sequence>
<keyword evidence="1" id="KW-0819">tRNA processing</keyword>
<dbReference type="InterPro" id="IPR050188">
    <property type="entry name" value="RluA_PseudoU_synthase"/>
</dbReference>
<dbReference type="RefSeq" id="WP_186505368.1">
    <property type="nucleotide sequence ID" value="NZ_JACNEP010000002.1"/>
</dbReference>
<evidence type="ECO:0000259" key="10">
    <source>
        <dbReference type="Pfam" id="PF00849"/>
    </source>
</evidence>
<dbReference type="CDD" id="cd02563">
    <property type="entry name" value="PseudoU_synth_TruC"/>
    <property type="match status" value="1"/>
</dbReference>
<protein>
    <recommendedName>
        <fullName evidence="6">tRNA pseudouridine synthase C</fullName>
        <ecNumber evidence="5">5.4.99.26</ecNumber>
    </recommendedName>
    <alternativeName>
        <fullName evidence="8">tRNA pseudouridine(65) synthase</fullName>
    </alternativeName>
    <alternativeName>
        <fullName evidence="9">tRNA pseudouridylate synthase C</fullName>
    </alternativeName>
    <alternativeName>
        <fullName evidence="7">tRNA-uridine isomerase C</fullName>
    </alternativeName>
</protein>
<evidence type="ECO:0000256" key="6">
    <source>
        <dbReference type="ARBA" id="ARBA00040675"/>
    </source>
</evidence>
<evidence type="ECO:0000313" key="11">
    <source>
        <dbReference type="EMBL" id="MBC3764898.1"/>
    </source>
</evidence>
<gene>
    <name evidence="11" type="primary">truC</name>
    <name evidence="11" type="ORF">H8B19_03355</name>
</gene>
<dbReference type="SUPFAM" id="SSF55120">
    <property type="entry name" value="Pseudouridine synthase"/>
    <property type="match status" value="1"/>
</dbReference>
<dbReference type="EMBL" id="JACNEP010000002">
    <property type="protein sequence ID" value="MBC3764898.1"/>
    <property type="molecule type" value="Genomic_DNA"/>
</dbReference>
<dbReference type="PANTHER" id="PTHR21600:SF56">
    <property type="entry name" value="TRNA PSEUDOURIDINE SYNTHASE C"/>
    <property type="match status" value="1"/>
</dbReference>
<dbReference type="NCBIfam" id="NF008321">
    <property type="entry name" value="PRK11112.1"/>
    <property type="match status" value="1"/>
</dbReference>
<evidence type="ECO:0000256" key="7">
    <source>
        <dbReference type="ARBA" id="ARBA00041803"/>
    </source>
</evidence>
<evidence type="ECO:0000256" key="1">
    <source>
        <dbReference type="ARBA" id="ARBA00022694"/>
    </source>
</evidence>
<dbReference type="GO" id="GO:0008033">
    <property type="term" value="P:tRNA processing"/>
    <property type="evidence" value="ECO:0007669"/>
    <property type="project" value="UniProtKB-KW"/>
</dbReference>
<dbReference type="Proteomes" id="UP000601768">
    <property type="component" value="Unassembled WGS sequence"/>
</dbReference>
<keyword evidence="12" id="KW-1185">Reference proteome</keyword>
<dbReference type="InterPro" id="IPR006224">
    <property type="entry name" value="PsdUridine_synth_RluA-like_CS"/>
</dbReference>